<protein>
    <recommendedName>
        <fullName evidence="1">DUF5723 domain-containing protein</fullName>
    </recommendedName>
</protein>
<dbReference type="Proteomes" id="UP000004690">
    <property type="component" value="Unassembled WGS sequence"/>
</dbReference>
<dbReference type="Pfam" id="PF18990">
    <property type="entry name" value="DUF5723"/>
    <property type="match status" value="1"/>
</dbReference>
<dbReference type="OrthoDB" id="975426at2"/>
<accession>I3C896</accession>
<name>I3C896_9FLAO</name>
<evidence type="ECO:0000313" key="2">
    <source>
        <dbReference type="EMBL" id="EIJ39839.1"/>
    </source>
</evidence>
<evidence type="ECO:0000313" key="3">
    <source>
        <dbReference type="Proteomes" id="UP000004690"/>
    </source>
</evidence>
<dbReference type="EMBL" id="JH651379">
    <property type="protein sequence ID" value="EIJ39839.1"/>
    <property type="molecule type" value="Genomic_DNA"/>
</dbReference>
<keyword evidence="3" id="KW-1185">Reference proteome</keyword>
<dbReference type="HOGENOM" id="CLU_045397_0_0_10"/>
<gene>
    <name evidence="2" type="ORF">JoomaDRAFT_2878</name>
</gene>
<organism evidence="2 3">
    <name type="scientific">Galbibacter orientalis DSM 19592</name>
    <dbReference type="NCBI Taxonomy" id="926559"/>
    <lineage>
        <taxon>Bacteria</taxon>
        <taxon>Pseudomonadati</taxon>
        <taxon>Bacteroidota</taxon>
        <taxon>Flavobacteriia</taxon>
        <taxon>Flavobacteriales</taxon>
        <taxon>Flavobacteriaceae</taxon>
        <taxon>Galbibacter</taxon>
    </lineage>
</organism>
<sequence>MRINQVILYLLLFLGVFINAQNKQLLYNFTDIPQSLMVNPGATIQNRAYFGIPALSGIYANVGTSEISLYDLFSDDGVDFNAKVRNAVYSLNNNDIQRVNEQVEILNVGFKIGGLFSKNYVSFGVYQELNVFNYWPEDLAILAYEGNSTNIGRPFNLSHLNVKGELLTVFHIGFHRKVNEHFSYGIRGKLYSGIIDISSTKNSGYFVTSEGTNNIYTHTLLSDVKVQTSGYSGLREEDVDGAADVLNILKNRALLGGNIGLGVDFGITYTPSDQWTHTASIQDLGYIAQKKDVETYTLKGAYSLEGINLPFDAIITGGGLSDNWQELIDEIEAAFPRDTIYNSYTTMRPVKFNAATMYNFGAKRRSNDCNCTSGKNDYVNSVGLQLFAESHSRYPQAALTAFYYRKLGSALRVKTTYTVDKFSKTNIGLGLSTHFANFNFYLLADNLLEYYNLADANNASLQFGFNYIFPIKD</sequence>
<dbReference type="STRING" id="926559.JoomaDRAFT_2878"/>
<dbReference type="RefSeq" id="WP_008613618.1">
    <property type="nucleotide sequence ID" value="NZ_JH651379.1"/>
</dbReference>
<dbReference type="AlphaFoldDB" id="I3C896"/>
<feature type="domain" description="DUF5723" evidence="1">
    <location>
        <begin position="40"/>
        <end position="445"/>
    </location>
</feature>
<dbReference type="InterPro" id="IPR043781">
    <property type="entry name" value="DUF5723"/>
</dbReference>
<proteinExistence type="predicted"/>
<dbReference type="eggNOG" id="COG2067">
    <property type="taxonomic scope" value="Bacteria"/>
</dbReference>
<reference evidence="2 3" key="1">
    <citation type="submission" date="2012-02" db="EMBL/GenBank/DDBJ databases">
        <title>Improved High-Quality Draft genome of Joostella marina DSM 19592.</title>
        <authorList>
            <consortium name="US DOE Joint Genome Institute (JGI-PGF)"/>
            <person name="Lucas S."/>
            <person name="Copeland A."/>
            <person name="Lapidus A."/>
            <person name="Bruce D."/>
            <person name="Goodwin L."/>
            <person name="Pitluck S."/>
            <person name="Peters L."/>
            <person name="Chertkov O."/>
            <person name="Ovchinnikova G."/>
            <person name="Kyrpides N."/>
            <person name="Mavromatis K."/>
            <person name="Detter J.C."/>
            <person name="Han C."/>
            <person name="Land M."/>
            <person name="Hauser L."/>
            <person name="Markowitz V."/>
            <person name="Cheng J.-F."/>
            <person name="Hugenholtz P."/>
            <person name="Woyke T."/>
            <person name="Wu D."/>
            <person name="Tindall B."/>
            <person name="Brambilla E."/>
            <person name="Klenk H.-P."/>
            <person name="Eisen J.A."/>
        </authorList>
    </citation>
    <scope>NUCLEOTIDE SEQUENCE [LARGE SCALE GENOMIC DNA]</scope>
    <source>
        <strain evidence="2 3">DSM 19592</strain>
    </source>
</reference>
<evidence type="ECO:0000259" key="1">
    <source>
        <dbReference type="Pfam" id="PF18990"/>
    </source>
</evidence>